<evidence type="ECO:0000313" key="2">
    <source>
        <dbReference type="Proteomes" id="UP001603857"/>
    </source>
</evidence>
<comment type="caution">
    <text evidence="1">The sequence shown here is derived from an EMBL/GenBank/DDBJ whole genome shotgun (WGS) entry which is preliminary data.</text>
</comment>
<dbReference type="EMBL" id="JBGMDY010000001">
    <property type="protein sequence ID" value="KAL2349025.1"/>
    <property type="molecule type" value="Genomic_DNA"/>
</dbReference>
<name>A0ABD1NPI1_9FABA</name>
<gene>
    <name evidence="1" type="ORF">Fmac_003025</name>
</gene>
<accession>A0ABD1NPI1</accession>
<reference evidence="1 2" key="1">
    <citation type="submission" date="2024-08" db="EMBL/GenBank/DDBJ databases">
        <title>Insights into the chromosomal genome structure of Flemingia macrophylla.</title>
        <authorList>
            <person name="Ding Y."/>
            <person name="Zhao Y."/>
            <person name="Bi W."/>
            <person name="Wu M."/>
            <person name="Zhao G."/>
            <person name="Gong Y."/>
            <person name="Li W."/>
            <person name="Zhang P."/>
        </authorList>
    </citation>
    <scope>NUCLEOTIDE SEQUENCE [LARGE SCALE GENOMIC DNA]</scope>
    <source>
        <strain evidence="1">DYQJB</strain>
        <tissue evidence="1">Leaf</tissue>
    </source>
</reference>
<evidence type="ECO:0000313" key="1">
    <source>
        <dbReference type="EMBL" id="KAL2349025.1"/>
    </source>
</evidence>
<keyword evidence="2" id="KW-1185">Reference proteome</keyword>
<dbReference type="Proteomes" id="UP001603857">
    <property type="component" value="Unassembled WGS sequence"/>
</dbReference>
<protein>
    <submittedName>
        <fullName evidence="1">Uncharacterized protein</fullName>
    </submittedName>
</protein>
<dbReference type="AlphaFoldDB" id="A0ABD1NPI1"/>
<sequence length="70" mass="7705">MITFASIVGNPNTDKDIIISSRELQLPIIQTQIDIQIGVTVKRHPSSVPCRLFGHSLNPQPALPFVSEKP</sequence>
<proteinExistence type="predicted"/>
<organism evidence="1 2">
    <name type="scientific">Flemingia macrophylla</name>
    <dbReference type="NCBI Taxonomy" id="520843"/>
    <lineage>
        <taxon>Eukaryota</taxon>
        <taxon>Viridiplantae</taxon>
        <taxon>Streptophyta</taxon>
        <taxon>Embryophyta</taxon>
        <taxon>Tracheophyta</taxon>
        <taxon>Spermatophyta</taxon>
        <taxon>Magnoliopsida</taxon>
        <taxon>eudicotyledons</taxon>
        <taxon>Gunneridae</taxon>
        <taxon>Pentapetalae</taxon>
        <taxon>rosids</taxon>
        <taxon>fabids</taxon>
        <taxon>Fabales</taxon>
        <taxon>Fabaceae</taxon>
        <taxon>Papilionoideae</taxon>
        <taxon>50 kb inversion clade</taxon>
        <taxon>NPAAA clade</taxon>
        <taxon>indigoferoid/millettioid clade</taxon>
        <taxon>Phaseoleae</taxon>
        <taxon>Flemingia</taxon>
    </lineage>
</organism>